<feature type="transmembrane region" description="Helical" evidence="7">
    <location>
        <begin position="134"/>
        <end position="156"/>
    </location>
</feature>
<dbReference type="PANTHER" id="PTHR32243:SF18">
    <property type="entry name" value="INNER MEMBRANE ABC TRANSPORTER PERMEASE PROTEIN YCJP"/>
    <property type="match status" value="1"/>
</dbReference>
<comment type="subcellular location">
    <subcellularLocation>
        <location evidence="1 7">Cell membrane</location>
        <topology evidence="1 7">Multi-pass membrane protein</topology>
    </subcellularLocation>
</comment>
<dbReference type="PROSITE" id="PS50928">
    <property type="entry name" value="ABC_TM1"/>
    <property type="match status" value="1"/>
</dbReference>
<dbReference type="SUPFAM" id="SSF161098">
    <property type="entry name" value="MetI-like"/>
    <property type="match status" value="1"/>
</dbReference>
<organism evidence="10 11">
    <name type="scientific">Geodermatophilus aquaeductus</name>
    <dbReference type="NCBI Taxonomy" id="1564161"/>
    <lineage>
        <taxon>Bacteria</taxon>
        <taxon>Bacillati</taxon>
        <taxon>Actinomycetota</taxon>
        <taxon>Actinomycetes</taxon>
        <taxon>Geodermatophilales</taxon>
        <taxon>Geodermatophilaceae</taxon>
        <taxon>Geodermatophilus</taxon>
    </lineage>
</organism>
<accession>A0A521FMY7</accession>
<evidence type="ECO:0000256" key="5">
    <source>
        <dbReference type="ARBA" id="ARBA00022989"/>
    </source>
</evidence>
<dbReference type="GO" id="GO:0005886">
    <property type="term" value="C:plasma membrane"/>
    <property type="evidence" value="ECO:0007669"/>
    <property type="project" value="UniProtKB-SubCell"/>
</dbReference>
<feature type="transmembrane region" description="Helical" evidence="7">
    <location>
        <begin position="269"/>
        <end position="290"/>
    </location>
</feature>
<feature type="compositionally biased region" description="Low complexity" evidence="8">
    <location>
        <begin position="1"/>
        <end position="19"/>
    </location>
</feature>
<feature type="transmembrane region" description="Helical" evidence="7">
    <location>
        <begin position="210"/>
        <end position="232"/>
    </location>
</feature>
<dbReference type="InterPro" id="IPR000515">
    <property type="entry name" value="MetI-like"/>
</dbReference>
<gene>
    <name evidence="10" type="ORF">SAMN06273567_111119</name>
</gene>
<feature type="transmembrane region" description="Helical" evidence="7">
    <location>
        <begin position="162"/>
        <end position="189"/>
    </location>
</feature>
<dbReference type="GO" id="GO:0055085">
    <property type="term" value="P:transmembrane transport"/>
    <property type="evidence" value="ECO:0007669"/>
    <property type="project" value="InterPro"/>
</dbReference>
<feature type="transmembrane region" description="Helical" evidence="7">
    <location>
        <begin position="35"/>
        <end position="58"/>
    </location>
</feature>
<dbReference type="AlphaFoldDB" id="A0A521FMY7"/>
<evidence type="ECO:0000313" key="11">
    <source>
        <dbReference type="Proteomes" id="UP000317484"/>
    </source>
</evidence>
<reference evidence="10 11" key="1">
    <citation type="submission" date="2017-05" db="EMBL/GenBank/DDBJ databases">
        <authorList>
            <person name="Varghese N."/>
            <person name="Submissions S."/>
        </authorList>
    </citation>
    <scope>NUCLEOTIDE SEQUENCE [LARGE SCALE GENOMIC DNA]</scope>
    <source>
        <strain evidence="10 11">DSM 46834</strain>
    </source>
</reference>
<protein>
    <submittedName>
        <fullName evidence="10">Carbohydrate ABC transporter membrane protein 2, CUT1 family</fullName>
    </submittedName>
</protein>
<dbReference type="InterPro" id="IPR050901">
    <property type="entry name" value="BP-dep_ABC_trans_perm"/>
</dbReference>
<dbReference type="Gene3D" id="1.10.3720.10">
    <property type="entry name" value="MetI-like"/>
    <property type="match status" value="1"/>
</dbReference>
<keyword evidence="5 7" id="KW-1133">Transmembrane helix</keyword>
<evidence type="ECO:0000256" key="4">
    <source>
        <dbReference type="ARBA" id="ARBA00022692"/>
    </source>
</evidence>
<name>A0A521FMY7_9ACTN</name>
<dbReference type="InterPro" id="IPR035906">
    <property type="entry name" value="MetI-like_sf"/>
</dbReference>
<evidence type="ECO:0000256" key="3">
    <source>
        <dbReference type="ARBA" id="ARBA00022475"/>
    </source>
</evidence>
<dbReference type="RefSeq" id="WP_221888343.1">
    <property type="nucleotide sequence ID" value="NZ_FXTJ01000011.1"/>
</dbReference>
<evidence type="ECO:0000256" key="2">
    <source>
        <dbReference type="ARBA" id="ARBA00022448"/>
    </source>
</evidence>
<evidence type="ECO:0000259" key="9">
    <source>
        <dbReference type="PROSITE" id="PS50928"/>
    </source>
</evidence>
<keyword evidence="3" id="KW-1003">Cell membrane</keyword>
<evidence type="ECO:0000256" key="8">
    <source>
        <dbReference type="SAM" id="MobiDB-lite"/>
    </source>
</evidence>
<evidence type="ECO:0000313" key="10">
    <source>
        <dbReference type="EMBL" id="SMO97575.1"/>
    </source>
</evidence>
<dbReference type="PANTHER" id="PTHR32243">
    <property type="entry name" value="MALTOSE TRANSPORT SYSTEM PERMEASE-RELATED"/>
    <property type="match status" value="1"/>
</dbReference>
<evidence type="ECO:0000256" key="7">
    <source>
        <dbReference type="RuleBase" id="RU363032"/>
    </source>
</evidence>
<keyword evidence="6 7" id="KW-0472">Membrane</keyword>
<feature type="domain" description="ABC transmembrane type-1" evidence="9">
    <location>
        <begin position="98"/>
        <end position="290"/>
    </location>
</feature>
<dbReference type="Pfam" id="PF00528">
    <property type="entry name" value="BPD_transp_1"/>
    <property type="match status" value="1"/>
</dbReference>
<keyword evidence="11" id="KW-1185">Reference proteome</keyword>
<sequence>MSAAVPPTAAVPTAVSPARPARRPRRRIRPRTRAARWLLGALAVVVALVWAFPIYWMVSSAFLPTARLRTPEPTFFPFDGTLANFRQVLTDGSFYASFRVSLAVTGLTLVFAVLFAFVAALAISRFRFRGRKAFIVTVLVVQMIPAEGLFISQYAVLDDWGLVNSVLGLTIVYVAAILPFTIWMLRGFVNGVPIELEEAAMVDGLSRTRAFFRITFPLLAPGLVASGVYGFLQAWNEYTLALVVMTDPGERTLPLWLQGLVEANRATDWGVVMAGATLIAVPVIAFFLLVQKRMSAGLVAGAVKG</sequence>
<dbReference type="Proteomes" id="UP000317484">
    <property type="component" value="Unassembled WGS sequence"/>
</dbReference>
<feature type="transmembrane region" description="Helical" evidence="7">
    <location>
        <begin position="100"/>
        <end position="122"/>
    </location>
</feature>
<evidence type="ECO:0000256" key="1">
    <source>
        <dbReference type="ARBA" id="ARBA00004651"/>
    </source>
</evidence>
<keyword evidence="2 7" id="KW-0813">Transport</keyword>
<evidence type="ECO:0000256" key="6">
    <source>
        <dbReference type="ARBA" id="ARBA00023136"/>
    </source>
</evidence>
<feature type="region of interest" description="Disordered" evidence="8">
    <location>
        <begin position="1"/>
        <end position="26"/>
    </location>
</feature>
<proteinExistence type="inferred from homology"/>
<comment type="similarity">
    <text evidence="7">Belongs to the binding-protein-dependent transport system permease family.</text>
</comment>
<dbReference type="EMBL" id="FXTJ01000011">
    <property type="protein sequence ID" value="SMO97575.1"/>
    <property type="molecule type" value="Genomic_DNA"/>
</dbReference>
<dbReference type="CDD" id="cd06261">
    <property type="entry name" value="TM_PBP2"/>
    <property type="match status" value="1"/>
</dbReference>
<keyword evidence="4 7" id="KW-0812">Transmembrane</keyword>